<dbReference type="EMBL" id="MN739436">
    <property type="protein sequence ID" value="QHT04660.1"/>
    <property type="molecule type" value="Genomic_DNA"/>
</dbReference>
<evidence type="ECO:0000256" key="7">
    <source>
        <dbReference type="ARBA" id="ARBA00022723"/>
    </source>
</evidence>
<comment type="similarity">
    <text evidence="3">Belongs to the RNase H family.</text>
</comment>
<keyword evidence="7" id="KW-0479">Metal-binding</keyword>
<organism evidence="12">
    <name type="scientific">viral metagenome</name>
    <dbReference type="NCBI Taxonomy" id="1070528"/>
    <lineage>
        <taxon>unclassified sequences</taxon>
        <taxon>metagenomes</taxon>
        <taxon>organismal metagenomes</taxon>
    </lineage>
</organism>
<dbReference type="EC" id="3.1.26.4" evidence="5"/>
<evidence type="ECO:0000256" key="10">
    <source>
        <dbReference type="ARBA" id="ARBA00022842"/>
    </source>
</evidence>
<dbReference type="GO" id="GO:0043137">
    <property type="term" value="P:DNA replication, removal of RNA primer"/>
    <property type="evidence" value="ECO:0007669"/>
    <property type="project" value="TreeGrafter"/>
</dbReference>
<evidence type="ECO:0000256" key="6">
    <source>
        <dbReference type="ARBA" id="ARBA00022722"/>
    </source>
</evidence>
<evidence type="ECO:0000256" key="3">
    <source>
        <dbReference type="ARBA" id="ARBA00005300"/>
    </source>
</evidence>
<evidence type="ECO:0000256" key="8">
    <source>
        <dbReference type="ARBA" id="ARBA00022759"/>
    </source>
</evidence>
<dbReference type="CDD" id="cd09278">
    <property type="entry name" value="RNase_HI_prokaryote_like"/>
    <property type="match status" value="1"/>
</dbReference>
<dbReference type="InterPro" id="IPR050092">
    <property type="entry name" value="RNase_H"/>
</dbReference>
<dbReference type="PANTHER" id="PTHR10642">
    <property type="entry name" value="RIBONUCLEASE H1"/>
    <property type="match status" value="1"/>
</dbReference>
<name>A0A6C0CL83_9ZZZZ</name>
<dbReference type="InterPro" id="IPR022892">
    <property type="entry name" value="RNaseHI"/>
</dbReference>
<accession>A0A6C0CL83</accession>
<dbReference type="AlphaFoldDB" id="A0A6C0CL83"/>
<dbReference type="GO" id="GO:0004523">
    <property type="term" value="F:RNA-DNA hybrid ribonuclease activity"/>
    <property type="evidence" value="ECO:0007669"/>
    <property type="project" value="UniProtKB-EC"/>
</dbReference>
<evidence type="ECO:0000256" key="4">
    <source>
        <dbReference type="ARBA" id="ARBA00011245"/>
    </source>
</evidence>
<dbReference type="InterPro" id="IPR036397">
    <property type="entry name" value="RNaseH_sf"/>
</dbReference>
<evidence type="ECO:0000313" key="12">
    <source>
        <dbReference type="EMBL" id="QHT04660.1"/>
    </source>
</evidence>
<evidence type="ECO:0000256" key="2">
    <source>
        <dbReference type="ARBA" id="ARBA00001946"/>
    </source>
</evidence>
<comment type="catalytic activity">
    <reaction evidence="1">
        <text>Endonucleolytic cleavage to 5'-phosphomonoester.</text>
        <dbReference type="EC" id="3.1.26.4"/>
    </reaction>
</comment>
<dbReference type="GO" id="GO:0046872">
    <property type="term" value="F:metal ion binding"/>
    <property type="evidence" value="ECO:0007669"/>
    <property type="project" value="UniProtKB-KW"/>
</dbReference>
<reference evidence="12" key="1">
    <citation type="journal article" date="2020" name="Nature">
        <title>Giant virus diversity and host interactions through global metagenomics.</title>
        <authorList>
            <person name="Schulz F."/>
            <person name="Roux S."/>
            <person name="Paez-Espino D."/>
            <person name="Jungbluth S."/>
            <person name="Walsh D.A."/>
            <person name="Denef V.J."/>
            <person name="McMahon K.D."/>
            <person name="Konstantinidis K.T."/>
            <person name="Eloe-Fadrosh E.A."/>
            <person name="Kyrpides N.C."/>
            <person name="Woyke T."/>
        </authorList>
    </citation>
    <scope>NUCLEOTIDE SEQUENCE</scope>
    <source>
        <strain evidence="12">GVMAG-M-3300021343-4</strain>
    </source>
</reference>
<keyword evidence="10" id="KW-0460">Magnesium</keyword>
<proteinExistence type="inferred from homology"/>
<keyword evidence="9" id="KW-0378">Hydrolase</keyword>
<feature type="domain" description="RNase H type-1" evidence="11">
    <location>
        <begin position="37"/>
        <end position="189"/>
    </location>
</feature>
<evidence type="ECO:0000256" key="1">
    <source>
        <dbReference type="ARBA" id="ARBA00000077"/>
    </source>
</evidence>
<protein>
    <recommendedName>
        <fullName evidence="5">ribonuclease H</fullName>
        <ecNumber evidence="5">3.1.26.4</ecNumber>
    </recommendedName>
</protein>
<dbReference type="InterPro" id="IPR002156">
    <property type="entry name" value="RNaseH_domain"/>
</dbReference>
<dbReference type="Gene3D" id="3.30.420.10">
    <property type="entry name" value="Ribonuclease H-like superfamily/Ribonuclease H"/>
    <property type="match status" value="1"/>
</dbReference>
<sequence length="190" mass="21497">MKLKEILAILKTKYPDIDVEADAVFVKNCLKNPIQKPTEKIQIYTDGSCHGNPSEKAGWGVWIPALNKEMYGSANCMSTSNRMELTAMIKALEWVLADSSEMPTRVYIIHTDSEYTYNALTRDIPVWKKKGWKKANRQPVKNLEYMTRLDGLMGDLLSKRIDYTIRWIKAHSTSADNNHADALANKGSSA</sequence>
<evidence type="ECO:0000256" key="9">
    <source>
        <dbReference type="ARBA" id="ARBA00022801"/>
    </source>
</evidence>
<keyword evidence="6" id="KW-0540">Nuclease</keyword>
<evidence type="ECO:0000256" key="5">
    <source>
        <dbReference type="ARBA" id="ARBA00012180"/>
    </source>
</evidence>
<comment type="cofactor">
    <cofactor evidence="2">
        <name>Mg(2+)</name>
        <dbReference type="ChEBI" id="CHEBI:18420"/>
    </cofactor>
</comment>
<dbReference type="PROSITE" id="PS50879">
    <property type="entry name" value="RNASE_H_1"/>
    <property type="match status" value="1"/>
</dbReference>
<evidence type="ECO:0000259" key="11">
    <source>
        <dbReference type="PROSITE" id="PS50879"/>
    </source>
</evidence>
<dbReference type="GO" id="GO:0003676">
    <property type="term" value="F:nucleic acid binding"/>
    <property type="evidence" value="ECO:0007669"/>
    <property type="project" value="InterPro"/>
</dbReference>
<keyword evidence="8" id="KW-0255">Endonuclease</keyword>
<comment type="subunit">
    <text evidence="4">Monomer.</text>
</comment>
<dbReference type="SUPFAM" id="SSF53098">
    <property type="entry name" value="Ribonuclease H-like"/>
    <property type="match status" value="1"/>
</dbReference>
<dbReference type="InterPro" id="IPR012337">
    <property type="entry name" value="RNaseH-like_sf"/>
</dbReference>
<dbReference type="PANTHER" id="PTHR10642:SF26">
    <property type="entry name" value="RIBONUCLEASE H1"/>
    <property type="match status" value="1"/>
</dbReference>
<dbReference type="Pfam" id="PF00075">
    <property type="entry name" value="RNase_H"/>
    <property type="match status" value="1"/>
</dbReference>